<dbReference type="GO" id="GO:0005886">
    <property type="term" value="C:plasma membrane"/>
    <property type="evidence" value="ECO:0007669"/>
    <property type="project" value="UniProtKB-SubCell"/>
</dbReference>
<dbReference type="RefSeq" id="WP_183127150.1">
    <property type="nucleotide sequence ID" value="NZ_JACJHR010000116.1"/>
</dbReference>
<feature type="transmembrane region" description="Helical" evidence="12">
    <location>
        <begin position="101"/>
        <end position="122"/>
    </location>
</feature>
<comment type="caution">
    <text evidence="14">The sequence shown here is derived from an EMBL/GenBank/DDBJ whole genome shotgun (WGS) entry which is preliminary data.</text>
</comment>
<evidence type="ECO:0000256" key="4">
    <source>
        <dbReference type="ARBA" id="ARBA00022475"/>
    </source>
</evidence>
<feature type="transmembrane region" description="Helical" evidence="12">
    <location>
        <begin position="201"/>
        <end position="220"/>
    </location>
</feature>
<dbReference type="PROSITE" id="PS50850">
    <property type="entry name" value="MFS"/>
    <property type="match status" value="1"/>
</dbReference>
<dbReference type="EMBL" id="JACJHR010000116">
    <property type="protein sequence ID" value="MBB2505685.1"/>
    <property type="molecule type" value="Genomic_DNA"/>
</dbReference>
<comment type="similarity">
    <text evidence="2">Belongs to the major facilitator superfamily. Metabolite:H+ Symporter (MHS) family (TC 2.A.1.6) family.</text>
</comment>
<keyword evidence="6" id="KW-0769">Symport</keyword>
<dbReference type="Gene3D" id="1.20.1250.20">
    <property type="entry name" value="MFS general substrate transporter like domains"/>
    <property type="match status" value="2"/>
</dbReference>
<name>A0A8E1W918_9PSEU</name>
<feature type="transmembrane region" description="Helical" evidence="12">
    <location>
        <begin position="258"/>
        <end position="280"/>
    </location>
</feature>
<dbReference type="Proteomes" id="UP000550260">
    <property type="component" value="Unassembled WGS sequence"/>
</dbReference>
<dbReference type="GO" id="GO:0015293">
    <property type="term" value="F:symporter activity"/>
    <property type="evidence" value="ECO:0007669"/>
    <property type="project" value="UniProtKB-KW"/>
</dbReference>
<evidence type="ECO:0000256" key="1">
    <source>
        <dbReference type="ARBA" id="ARBA00004651"/>
    </source>
</evidence>
<feature type="transmembrane region" description="Helical" evidence="12">
    <location>
        <begin position="320"/>
        <end position="337"/>
    </location>
</feature>
<keyword evidence="7 12" id="KW-1133">Transmembrane helix</keyword>
<evidence type="ECO:0000313" key="15">
    <source>
        <dbReference type="Proteomes" id="UP000550260"/>
    </source>
</evidence>
<keyword evidence="4" id="KW-1003">Cell membrane</keyword>
<keyword evidence="8 12" id="KW-0472">Membrane</keyword>
<feature type="domain" description="Major facilitator superfamily (MFS) profile" evidence="13">
    <location>
        <begin position="32"/>
        <end position="438"/>
    </location>
</feature>
<dbReference type="PROSITE" id="PS00217">
    <property type="entry name" value="SUGAR_TRANSPORT_2"/>
    <property type="match status" value="1"/>
</dbReference>
<feature type="region of interest" description="Disordered" evidence="11">
    <location>
        <begin position="1"/>
        <end position="26"/>
    </location>
</feature>
<dbReference type="InterPro" id="IPR020846">
    <property type="entry name" value="MFS_dom"/>
</dbReference>
<keyword evidence="5 12" id="KW-0812">Transmembrane</keyword>
<reference evidence="14 15" key="1">
    <citation type="submission" date="2020-08" db="EMBL/GenBank/DDBJ databases">
        <title>Amycolatopsis echigonensis JCM 21831.</title>
        <authorList>
            <person name="Tedsree N."/>
            <person name="Kuncharoen N."/>
            <person name="Likhitwitayawuid K."/>
            <person name="Tanasupawat S."/>
        </authorList>
    </citation>
    <scope>NUCLEOTIDE SEQUENCE [LARGE SCALE GENOMIC DNA]</scope>
    <source>
        <strain evidence="14 15">JCM 21831</strain>
    </source>
</reference>
<comment type="subcellular location">
    <subcellularLocation>
        <location evidence="1">Cell membrane</location>
        <topology evidence="1">Multi-pass membrane protein</topology>
    </subcellularLocation>
</comment>
<dbReference type="FunFam" id="1.20.1250.20:FF:000001">
    <property type="entry name" value="Dicarboxylate MFS transporter"/>
    <property type="match status" value="1"/>
</dbReference>
<evidence type="ECO:0000256" key="7">
    <source>
        <dbReference type="ARBA" id="ARBA00022989"/>
    </source>
</evidence>
<accession>A0A8E1W918</accession>
<evidence type="ECO:0000256" key="2">
    <source>
        <dbReference type="ARBA" id="ARBA00008240"/>
    </source>
</evidence>
<feature type="transmembrane region" description="Helical" evidence="12">
    <location>
        <begin position="343"/>
        <end position="364"/>
    </location>
</feature>
<dbReference type="InterPro" id="IPR036259">
    <property type="entry name" value="MFS_trans_sf"/>
</dbReference>
<organism evidence="14 15">
    <name type="scientific">Amycolatopsis echigonensis</name>
    <dbReference type="NCBI Taxonomy" id="2576905"/>
    <lineage>
        <taxon>Bacteria</taxon>
        <taxon>Bacillati</taxon>
        <taxon>Actinomycetota</taxon>
        <taxon>Actinomycetes</taxon>
        <taxon>Pseudonocardiales</taxon>
        <taxon>Pseudonocardiaceae</taxon>
        <taxon>Amycolatopsis</taxon>
    </lineage>
</organism>
<dbReference type="PANTHER" id="PTHR43528">
    <property type="entry name" value="ALPHA-KETOGLUTARATE PERMEASE"/>
    <property type="match status" value="1"/>
</dbReference>
<dbReference type="InterPro" id="IPR005829">
    <property type="entry name" value="Sugar_transporter_CS"/>
</dbReference>
<evidence type="ECO:0000313" key="14">
    <source>
        <dbReference type="EMBL" id="MBB2505685.1"/>
    </source>
</evidence>
<dbReference type="PANTHER" id="PTHR43528:SF1">
    <property type="entry name" value="ALPHA-KETOGLUTARATE PERMEASE"/>
    <property type="match status" value="1"/>
</dbReference>
<gene>
    <name evidence="14" type="ORF">H5411_42020</name>
</gene>
<feature type="transmembrane region" description="Helical" evidence="12">
    <location>
        <begin position="385"/>
        <end position="405"/>
    </location>
</feature>
<feature type="transmembrane region" description="Helical" evidence="12">
    <location>
        <begin position="175"/>
        <end position="195"/>
    </location>
</feature>
<dbReference type="InterPro" id="IPR005828">
    <property type="entry name" value="MFS_sugar_transport-like"/>
</dbReference>
<evidence type="ECO:0000259" key="13">
    <source>
        <dbReference type="PROSITE" id="PS50850"/>
    </source>
</evidence>
<comment type="function">
    <text evidence="9">May be a proton symporter involved in the uptake of osmolytes such as proline and glycine betaine.</text>
</comment>
<feature type="transmembrane region" description="Helical" evidence="12">
    <location>
        <begin position="286"/>
        <end position="308"/>
    </location>
</feature>
<evidence type="ECO:0000256" key="10">
    <source>
        <dbReference type="ARBA" id="ARBA00039918"/>
    </source>
</evidence>
<evidence type="ECO:0000256" key="11">
    <source>
        <dbReference type="SAM" id="MobiDB-lite"/>
    </source>
</evidence>
<sequence length="442" mass="47204">MSTEEPRSGTYTETPEPTPEPPAPSVHGLRRNIFTVGAGNLLEWYDFGIYGYFAIVLSKQFFPGEAALLLTFATFGVGFLARPLGAVIFGHIGDRYGRQRALLLAVFGMAAVTFLMGCLPNFHSIGYAAPVILTILRLLQGFSAGGEWAGSAAYMIETAPSHRRGFAGSWQEFSLVVALVLSSGVAALVNGLLSAQQVASWGWRLPFFAGILIAVPALVLRAKAGETPAFEALKADKETATAPLKEIFVIARIPMLKAAGFAMVFTVAFYVLLTFLSTWLVTSAGFSSAFALVVVTVENAVLAILIPLTGAWSDKVGRKPLLLTACALFAVLSYPMFLVMEHASAAGVLAIAVLFAVILALFSGPAPTTLAELFPTRVRYTALSIPYQTVIAICGGFAPFIATLLIEWTHQASAPSWYLVLAAVITFLTVITFPETARKPLP</sequence>
<feature type="transmembrane region" description="Helical" evidence="12">
    <location>
        <begin position="66"/>
        <end position="89"/>
    </location>
</feature>
<dbReference type="InterPro" id="IPR051084">
    <property type="entry name" value="H+-coupled_symporters"/>
</dbReference>
<evidence type="ECO:0000256" key="3">
    <source>
        <dbReference type="ARBA" id="ARBA00022448"/>
    </source>
</evidence>
<evidence type="ECO:0000256" key="5">
    <source>
        <dbReference type="ARBA" id="ARBA00022692"/>
    </source>
</evidence>
<dbReference type="AlphaFoldDB" id="A0A8E1W918"/>
<evidence type="ECO:0000256" key="6">
    <source>
        <dbReference type="ARBA" id="ARBA00022847"/>
    </source>
</evidence>
<dbReference type="Pfam" id="PF00083">
    <property type="entry name" value="Sugar_tr"/>
    <property type="match status" value="2"/>
</dbReference>
<feature type="transmembrane region" description="Helical" evidence="12">
    <location>
        <begin position="417"/>
        <end position="434"/>
    </location>
</feature>
<evidence type="ECO:0000256" key="9">
    <source>
        <dbReference type="ARBA" id="ARBA00037295"/>
    </source>
</evidence>
<proteinExistence type="inferred from homology"/>
<evidence type="ECO:0000256" key="12">
    <source>
        <dbReference type="SAM" id="Phobius"/>
    </source>
</evidence>
<dbReference type="SUPFAM" id="SSF103473">
    <property type="entry name" value="MFS general substrate transporter"/>
    <property type="match status" value="1"/>
</dbReference>
<evidence type="ECO:0000256" key="8">
    <source>
        <dbReference type="ARBA" id="ARBA00023136"/>
    </source>
</evidence>
<protein>
    <recommendedName>
        <fullName evidence="10">Putative proline/betaine transporter</fullName>
    </recommendedName>
</protein>
<keyword evidence="3" id="KW-0813">Transport</keyword>
<dbReference type="PROSITE" id="PS00216">
    <property type="entry name" value="SUGAR_TRANSPORT_1"/>
    <property type="match status" value="1"/>
</dbReference>